<dbReference type="AlphaFoldDB" id="A0A560WCT6"/>
<dbReference type="InterPro" id="IPR007345">
    <property type="entry name" value="Polysacch_pyruvyl_Trfase"/>
</dbReference>
<name>A0A560WCT6_9MICO</name>
<dbReference type="GO" id="GO:0016740">
    <property type="term" value="F:transferase activity"/>
    <property type="evidence" value="ECO:0007669"/>
    <property type="project" value="UniProtKB-KW"/>
</dbReference>
<evidence type="ECO:0000313" key="2">
    <source>
        <dbReference type="EMBL" id="TWD15499.1"/>
    </source>
</evidence>
<feature type="domain" description="Polysaccharide pyruvyl transferase" evidence="1">
    <location>
        <begin position="163"/>
        <end position="219"/>
    </location>
</feature>
<keyword evidence="2" id="KW-0808">Transferase</keyword>
<dbReference type="Pfam" id="PF04230">
    <property type="entry name" value="PS_pyruv_trans"/>
    <property type="match status" value="1"/>
</dbReference>
<accession>A0A560WCT6</accession>
<protein>
    <submittedName>
        <fullName evidence="2">Polysaccharide pyruvyl transferase</fullName>
    </submittedName>
</protein>
<evidence type="ECO:0000313" key="3">
    <source>
        <dbReference type="Proteomes" id="UP000315628"/>
    </source>
</evidence>
<dbReference type="EMBL" id="VIUW01000002">
    <property type="protein sequence ID" value="TWD15499.1"/>
    <property type="molecule type" value="Genomic_DNA"/>
</dbReference>
<comment type="caution">
    <text evidence="2">The sequence shown here is derived from an EMBL/GenBank/DDBJ whole genome shotgun (WGS) entry which is preliminary data.</text>
</comment>
<dbReference type="Proteomes" id="UP000315628">
    <property type="component" value="Unassembled WGS sequence"/>
</dbReference>
<sequence>MSARERVDSRWPYDSPSRRRARAARRLVDATARSRSVSPRILPAYWWDGHPNFGDALTPWILARYGIAAVHTSPRVARMSGVGSIVEQLPATFNGVIWGSGLLRGEPVDLPQARVLAVRGPLTKAALGVADDVALGDPGILVARHATRRRARWGLGIVPHGFHRRDEALRDVSTSRGVTVVDVARGPGAVIGHIAECSAILSTSLHGLIIADGLGIPAAWAQRRPALWGGDFKFRDYEAVMTPGRTREIHLTQGTGVRDIELGVAGPDGDAREEAIRSLEETIPLLPTTTERVWRSFALRGVPE</sequence>
<keyword evidence="3" id="KW-1185">Reference proteome</keyword>
<gene>
    <name evidence="2" type="ORF">FB557_1009</name>
</gene>
<dbReference type="OrthoDB" id="9803627at2"/>
<proteinExistence type="predicted"/>
<evidence type="ECO:0000259" key="1">
    <source>
        <dbReference type="Pfam" id="PF04230"/>
    </source>
</evidence>
<reference evidence="2 3" key="1">
    <citation type="submission" date="2019-06" db="EMBL/GenBank/DDBJ databases">
        <title>Sequencing the genomes of 1000 actinobacteria strains.</title>
        <authorList>
            <person name="Klenk H.-P."/>
        </authorList>
    </citation>
    <scope>NUCLEOTIDE SEQUENCE [LARGE SCALE GENOMIC DNA]</scope>
    <source>
        <strain evidence="2 3">DSM 18935</strain>
    </source>
</reference>
<organism evidence="2 3">
    <name type="scientific">Marihabitans asiaticum</name>
    <dbReference type="NCBI Taxonomy" id="415218"/>
    <lineage>
        <taxon>Bacteria</taxon>
        <taxon>Bacillati</taxon>
        <taxon>Actinomycetota</taxon>
        <taxon>Actinomycetes</taxon>
        <taxon>Micrococcales</taxon>
        <taxon>Intrasporangiaceae</taxon>
        <taxon>Marihabitans</taxon>
    </lineage>
</organism>